<dbReference type="GO" id="GO:0030593">
    <property type="term" value="P:neutrophil chemotaxis"/>
    <property type="evidence" value="ECO:0007669"/>
    <property type="project" value="TreeGrafter"/>
</dbReference>
<dbReference type="PANTHER" id="PTHR10489">
    <property type="entry name" value="CELL ADHESION MOLECULE"/>
    <property type="match status" value="1"/>
</dbReference>
<keyword evidence="5 12" id="KW-0297">G-protein coupled receptor</keyword>
<keyword evidence="3 12" id="KW-0812">Transmembrane</keyword>
<evidence type="ECO:0000256" key="1">
    <source>
        <dbReference type="ARBA" id="ARBA00004651"/>
    </source>
</evidence>
<comment type="subcellular location">
    <subcellularLocation>
        <location evidence="1 13">Cell membrane</location>
        <topology evidence="1 13">Multi-pass membrane protein</topology>
    </subcellularLocation>
</comment>
<evidence type="ECO:0000313" key="15">
    <source>
        <dbReference type="EMBL" id="SBP17669.1"/>
    </source>
</evidence>
<comment type="similarity">
    <text evidence="12">Belongs to the G-protein coupled receptor 1 family.</text>
</comment>
<protein>
    <recommendedName>
        <fullName evidence="13">Type-1 angiotensin II receptor</fullName>
    </recommendedName>
</protein>
<evidence type="ECO:0000256" key="6">
    <source>
        <dbReference type="ARBA" id="ARBA00023136"/>
    </source>
</evidence>
<dbReference type="SMART" id="SM01381">
    <property type="entry name" value="7TM_GPCR_Srsx"/>
    <property type="match status" value="1"/>
</dbReference>
<evidence type="ECO:0000256" key="13">
    <source>
        <dbReference type="RuleBase" id="RU368058"/>
    </source>
</evidence>
<sequence>MSNLTAGAAEGINLTCGMSGSHEFIFTLVPIVYGCNFVIGVIGNSMVVAVIYCYIKLKTVANVFVFNLAVSDLTFLITLPMWATFTATGYRWPFGGFLCKTSAGLATFNLYTSIFFLTALSIDRYLAIVHPVHSRRFRTAVYARITCVMIWLFAFGLSLPSALTRDVINIKDSKTTVCAILHPSAENAEMLKKLLLAISLMKSLLGFLVPFAIIITCYCLIGRTLLRAKHIQKTSRSRDDEVLRMLAVAVLAFFLCWMPHQAFHFLQLLTQLNPGKNCAILEIIDTAMPFTICIAYFNSCVNPIVYGFVGRNFRKNLLRLLRCSPRGGTRPHPSISSKMSALSFRASEVLSLTVKNSSTFDVKLPKLGQEA</sequence>
<dbReference type="GO" id="GO:0006955">
    <property type="term" value="P:immune response"/>
    <property type="evidence" value="ECO:0007669"/>
    <property type="project" value="TreeGrafter"/>
</dbReference>
<dbReference type="GO" id="GO:0009897">
    <property type="term" value="C:external side of plasma membrane"/>
    <property type="evidence" value="ECO:0007669"/>
    <property type="project" value="TreeGrafter"/>
</dbReference>
<dbReference type="InterPro" id="IPR000190">
    <property type="entry name" value="ATII_AT1_rcpt"/>
</dbReference>
<evidence type="ECO:0000256" key="7">
    <source>
        <dbReference type="ARBA" id="ARBA00023157"/>
    </source>
</evidence>
<dbReference type="PROSITE" id="PS00237">
    <property type="entry name" value="G_PROTEIN_RECEP_F1_1"/>
    <property type="match status" value="1"/>
</dbReference>
<comment type="function">
    <text evidence="11">Receptor for angiotensin II, a vasoconstricting peptide, which acts as a key regulator of blood pressure and sodium retention by the kidney. The activated receptor in turn couples to G-alpha proteins G(q) (GNAQ, GNA11, GNA14 or GNA15) and thus activates phospholipase C and increases the cytosolic Ca(2+) concentrations, which in turn triggers cellular responses such as stimulation of protein kinase C.</text>
</comment>
<dbReference type="Gene3D" id="1.20.1070.10">
    <property type="entry name" value="Rhodopsin 7-helix transmembrane proteins"/>
    <property type="match status" value="1"/>
</dbReference>
<dbReference type="GO" id="GO:0001596">
    <property type="term" value="F:angiotensin type I receptor activity"/>
    <property type="evidence" value="ECO:0007669"/>
    <property type="project" value="UniProtKB-UniRule"/>
</dbReference>
<dbReference type="GO" id="GO:0016493">
    <property type="term" value="F:C-C chemokine receptor activity"/>
    <property type="evidence" value="ECO:0007669"/>
    <property type="project" value="TreeGrafter"/>
</dbReference>
<keyword evidence="2 13" id="KW-1003">Cell membrane</keyword>
<dbReference type="PRINTS" id="PR00635">
    <property type="entry name" value="ANGIOTENSN1R"/>
</dbReference>
<keyword evidence="8 12" id="KW-0675">Receptor</keyword>
<keyword evidence="9" id="KW-0325">Glycoprotein</keyword>
<comment type="function">
    <text evidence="13">Receptor for angiotensin II, a vasoconstricting peptide, which acts as a key regulator of blood pressure and sodium retention by the kidney. The activated receptor in turn couples to G-alpha proteins G(q) and thus activates phospholipase C and increases the cytosolic Ca(2+) concentrations, which in turn triggers cellular responses such as stimulation of protein kinase C.</text>
</comment>
<reference evidence="15" key="2">
    <citation type="submission" date="2016-06" db="EMBL/GenBank/DDBJ databases">
        <title>The genome of a short-lived fish provides insights into sex chromosome evolution and the genetic control of aging.</title>
        <authorList>
            <person name="Reichwald K."/>
            <person name="Felder M."/>
            <person name="Petzold A."/>
            <person name="Koch P."/>
            <person name="Groth M."/>
            <person name="Platzer M."/>
        </authorList>
    </citation>
    <scope>NUCLEOTIDE SEQUENCE</scope>
    <source>
        <tissue evidence="15">Brain</tissue>
    </source>
</reference>
<feature type="transmembrane region" description="Helical" evidence="13">
    <location>
        <begin position="31"/>
        <end position="55"/>
    </location>
</feature>
<dbReference type="SUPFAM" id="SSF81321">
    <property type="entry name" value="Family A G protein-coupled receptor-like"/>
    <property type="match status" value="1"/>
</dbReference>
<dbReference type="Pfam" id="PF00001">
    <property type="entry name" value="7tm_1"/>
    <property type="match status" value="1"/>
</dbReference>
<keyword evidence="6 13" id="KW-0472">Membrane</keyword>
<name>A0A1A7XIM0_9TELE</name>
<dbReference type="GO" id="GO:0007204">
    <property type="term" value="P:positive regulation of cytosolic calcium ion concentration"/>
    <property type="evidence" value="ECO:0007669"/>
    <property type="project" value="TreeGrafter"/>
</dbReference>
<feature type="transmembrane region" description="Helical" evidence="13">
    <location>
        <begin position="62"/>
        <end position="83"/>
    </location>
</feature>
<feature type="transmembrane region" description="Helical" evidence="13">
    <location>
        <begin position="286"/>
        <end position="309"/>
    </location>
</feature>
<dbReference type="GO" id="GO:0019957">
    <property type="term" value="F:C-C chemokine binding"/>
    <property type="evidence" value="ECO:0007669"/>
    <property type="project" value="TreeGrafter"/>
</dbReference>
<evidence type="ECO:0000256" key="5">
    <source>
        <dbReference type="ARBA" id="ARBA00023040"/>
    </source>
</evidence>
<dbReference type="PANTHER" id="PTHR10489:SF956">
    <property type="entry name" value="TYPE-1 ANGIOTENSIN II RECEPTOR A"/>
    <property type="match status" value="1"/>
</dbReference>
<dbReference type="PRINTS" id="PR00241">
    <property type="entry name" value="ANGIOTENSINR"/>
</dbReference>
<gene>
    <name evidence="15" type="primary">AGTR1B</name>
</gene>
<feature type="transmembrane region" description="Helical" evidence="13">
    <location>
        <begin position="103"/>
        <end position="120"/>
    </location>
</feature>
<dbReference type="GO" id="GO:0019722">
    <property type="term" value="P:calcium-mediated signaling"/>
    <property type="evidence" value="ECO:0007669"/>
    <property type="project" value="TreeGrafter"/>
</dbReference>
<dbReference type="PRINTS" id="PR00237">
    <property type="entry name" value="GPCRRHODOPSN"/>
</dbReference>
<accession>A0A1A7XIM0</accession>
<dbReference type="InterPro" id="IPR000248">
    <property type="entry name" value="ATII_rcpt"/>
</dbReference>
<keyword evidence="7" id="KW-1015">Disulfide bond</keyword>
<dbReference type="EMBL" id="HADW01016269">
    <property type="protein sequence ID" value="SBP17669.1"/>
    <property type="molecule type" value="Transcribed_RNA"/>
</dbReference>
<reference evidence="15" key="1">
    <citation type="submission" date="2016-05" db="EMBL/GenBank/DDBJ databases">
        <authorList>
            <person name="Lavstsen T."/>
            <person name="Jespersen J.S."/>
        </authorList>
    </citation>
    <scope>NUCLEOTIDE SEQUENCE</scope>
    <source>
        <tissue evidence="15">Brain</tissue>
    </source>
</reference>
<evidence type="ECO:0000256" key="4">
    <source>
        <dbReference type="ARBA" id="ARBA00022989"/>
    </source>
</evidence>
<evidence type="ECO:0000256" key="9">
    <source>
        <dbReference type="ARBA" id="ARBA00023180"/>
    </source>
</evidence>
<dbReference type="InterPro" id="IPR050119">
    <property type="entry name" value="CCR1-9-like"/>
</dbReference>
<feature type="transmembrane region" description="Helical" evidence="13">
    <location>
        <begin position="242"/>
        <end position="266"/>
    </location>
</feature>
<proteinExistence type="inferred from homology"/>
<keyword evidence="10 12" id="KW-0807">Transducer</keyword>
<evidence type="ECO:0000259" key="14">
    <source>
        <dbReference type="PROSITE" id="PS50262"/>
    </source>
</evidence>
<evidence type="ECO:0000256" key="12">
    <source>
        <dbReference type="RuleBase" id="RU000688"/>
    </source>
</evidence>
<dbReference type="GO" id="GO:0019229">
    <property type="term" value="P:regulation of vasoconstriction"/>
    <property type="evidence" value="ECO:0007669"/>
    <property type="project" value="UniProtKB-UniRule"/>
</dbReference>
<dbReference type="AlphaFoldDB" id="A0A1A7XIM0"/>
<dbReference type="InterPro" id="IPR000276">
    <property type="entry name" value="GPCR_Rhodpsn"/>
</dbReference>
<feature type="transmembrane region" description="Helical" evidence="13">
    <location>
        <begin position="141"/>
        <end position="163"/>
    </location>
</feature>
<dbReference type="GO" id="GO:0004945">
    <property type="term" value="F:angiotensin type II receptor activity"/>
    <property type="evidence" value="ECO:0007669"/>
    <property type="project" value="UniProtKB-UniRule"/>
</dbReference>
<dbReference type="InterPro" id="IPR017452">
    <property type="entry name" value="GPCR_Rhodpsn_7TM"/>
</dbReference>
<feature type="domain" description="G-protein coupled receptors family 1 profile" evidence="14">
    <location>
        <begin position="43"/>
        <end position="306"/>
    </location>
</feature>
<organism evidence="15">
    <name type="scientific">Iconisemion striatum</name>
    <dbReference type="NCBI Taxonomy" id="60296"/>
    <lineage>
        <taxon>Eukaryota</taxon>
        <taxon>Metazoa</taxon>
        <taxon>Chordata</taxon>
        <taxon>Craniata</taxon>
        <taxon>Vertebrata</taxon>
        <taxon>Euteleostomi</taxon>
        <taxon>Actinopterygii</taxon>
        <taxon>Neopterygii</taxon>
        <taxon>Teleostei</taxon>
        <taxon>Neoteleostei</taxon>
        <taxon>Acanthomorphata</taxon>
        <taxon>Ovalentaria</taxon>
        <taxon>Atherinomorphae</taxon>
        <taxon>Cyprinodontiformes</taxon>
        <taxon>Nothobranchiidae</taxon>
        <taxon>Iconisemion</taxon>
    </lineage>
</organism>
<evidence type="ECO:0000256" key="3">
    <source>
        <dbReference type="ARBA" id="ARBA00022692"/>
    </source>
</evidence>
<evidence type="ECO:0000256" key="10">
    <source>
        <dbReference type="ARBA" id="ARBA00023224"/>
    </source>
</evidence>
<feature type="transmembrane region" description="Helical" evidence="13">
    <location>
        <begin position="194"/>
        <end position="221"/>
    </location>
</feature>
<keyword evidence="4 13" id="KW-1133">Transmembrane helix</keyword>
<evidence type="ECO:0000256" key="8">
    <source>
        <dbReference type="ARBA" id="ARBA00023170"/>
    </source>
</evidence>
<evidence type="ECO:0000256" key="11">
    <source>
        <dbReference type="ARBA" id="ARBA00046119"/>
    </source>
</evidence>
<dbReference type="PROSITE" id="PS50262">
    <property type="entry name" value="G_PROTEIN_RECEP_F1_2"/>
    <property type="match status" value="1"/>
</dbReference>
<evidence type="ECO:0000256" key="2">
    <source>
        <dbReference type="ARBA" id="ARBA00022475"/>
    </source>
</evidence>
<dbReference type="FunFam" id="1.20.1070.10:FF:000088">
    <property type="entry name" value="Angiotensin II receptor type 1"/>
    <property type="match status" value="1"/>
</dbReference>